<gene>
    <name evidence="1" type="ordered locus">Plabr_0227</name>
</gene>
<evidence type="ECO:0000313" key="2">
    <source>
        <dbReference type="Proteomes" id="UP000006860"/>
    </source>
</evidence>
<dbReference type="Proteomes" id="UP000006860">
    <property type="component" value="Chromosome"/>
</dbReference>
<dbReference type="KEGG" id="pbs:Plabr_0227"/>
<evidence type="ECO:0000313" key="1">
    <source>
        <dbReference type="EMBL" id="ADY57856.1"/>
    </source>
</evidence>
<protein>
    <submittedName>
        <fullName evidence="1">Uncharacterized protein</fullName>
    </submittedName>
</protein>
<dbReference type="EMBL" id="CP002546">
    <property type="protein sequence ID" value="ADY57856.1"/>
    <property type="molecule type" value="Genomic_DNA"/>
</dbReference>
<organism evidence="1 2">
    <name type="scientific">Rubinisphaera brasiliensis (strain ATCC 49424 / DSM 5305 / JCM 21570 / IAM 15109 / NBRC 103401 / IFAM 1448)</name>
    <name type="common">Planctomyces brasiliensis</name>
    <dbReference type="NCBI Taxonomy" id="756272"/>
    <lineage>
        <taxon>Bacteria</taxon>
        <taxon>Pseudomonadati</taxon>
        <taxon>Planctomycetota</taxon>
        <taxon>Planctomycetia</taxon>
        <taxon>Planctomycetales</taxon>
        <taxon>Planctomycetaceae</taxon>
        <taxon>Rubinisphaera</taxon>
    </lineage>
</organism>
<proteinExistence type="predicted"/>
<accession>F0SPF2</accession>
<reference evidence="2" key="1">
    <citation type="submission" date="2011-02" db="EMBL/GenBank/DDBJ databases">
        <title>The complete genome of Planctomyces brasiliensis DSM 5305.</title>
        <authorList>
            <person name="Lucas S."/>
            <person name="Copeland A."/>
            <person name="Lapidus A."/>
            <person name="Bruce D."/>
            <person name="Goodwin L."/>
            <person name="Pitluck S."/>
            <person name="Kyrpides N."/>
            <person name="Mavromatis K."/>
            <person name="Pagani I."/>
            <person name="Ivanova N."/>
            <person name="Ovchinnikova G."/>
            <person name="Lu M."/>
            <person name="Detter J.C."/>
            <person name="Han C."/>
            <person name="Land M."/>
            <person name="Hauser L."/>
            <person name="Markowitz V."/>
            <person name="Cheng J.-F."/>
            <person name="Hugenholtz P."/>
            <person name="Woyke T."/>
            <person name="Wu D."/>
            <person name="Tindall B."/>
            <person name="Pomrenke H.G."/>
            <person name="Brambilla E."/>
            <person name="Klenk H.-P."/>
            <person name="Eisen J.A."/>
        </authorList>
    </citation>
    <scope>NUCLEOTIDE SEQUENCE [LARGE SCALE GENOMIC DNA]</scope>
    <source>
        <strain evidence="2">ATCC 49424 / DSM 5305 / JCM 21570 / NBRC 103401 / IFAM 1448</strain>
    </source>
</reference>
<dbReference type="RefSeq" id="WP_013626600.1">
    <property type="nucleotide sequence ID" value="NC_015174.1"/>
</dbReference>
<dbReference type="STRING" id="756272.Plabr_0227"/>
<dbReference type="HOGENOM" id="CLU_1642443_0_0_0"/>
<keyword evidence="2" id="KW-1185">Reference proteome</keyword>
<dbReference type="AlphaFoldDB" id="F0SPF2"/>
<name>F0SPF2_RUBBR</name>
<sequence>MSSECLHYKCLTNTQSVIQGMDLTGIADSSVRILSVPTNRKADLADADRQITYPCVLIAPYGSETIGGPEAQTDDITYPVMVALIDQANQAQTTNLARNLYWRERLIDKFQYNAFGDAIAGNNQTTVQPLAVVDPAQFIEKDLWVSGLLVNYDVVQQRRTA</sequence>
<dbReference type="eggNOG" id="ENOG502ZFE0">
    <property type="taxonomic scope" value="Bacteria"/>
</dbReference>